<feature type="transmembrane region" description="Helical" evidence="1">
    <location>
        <begin position="17"/>
        <end position="38"/>
    </location>
</feature>
<comment type="caution">
    <text evidence="2">The sequence shown here is derived from an EMBL/GenBank/DDBJ whole genome shotgun (WGS) entry which is preliminary data.</text>
</comment>
<keyword evidence="3" id="KW-1185">Reference proteome</keyword>
<gene>
    <name evidence="2" type="ORF">AALO_G00090420</name>
</gene>
<organism evidence="2 3">
    <name type="scientific">Alosa alosa</name>
    <name type="common">allis shad</name>
    <dbReference type="NCBI Taxonomy" id="278164"/>
    <lineage>
        <taxon>Eukaryota</taxon>
        <taxon>Metazoa</taxon>
        <taxon>Chordata</taxon>
        <taxon>Craniata</taxon>
        <taxon>Vertebrata</taxon>
        <taxon>Euteleostomi</taxon>
        <taxon>Actinopterygii</taxon>
        <taxon>Neopterygii</taxon>
        <taxon>Teleostei</taxon>
        <taxon>Clupei</taxon>
        <taxon>Clupeiformes</taxon>
        <taxon>Clupeoidei</taxon>
        <taxon>Clupeidae</taxon>
        <taxon>Alosa</taxon>
    </lineage>
</organism>
<evidence type="ECO:0000313" key="2">
    <source>
        <dbReference type="EMBL" id="KAG5277700.1"/>
    </source>
</evidence>
<dbReference type="Proteomes" id="UP000823561">
    <property type="component" value="Chromosome 7"/>
</dbReference>
<dbReference type="AlphaFoldDB" id="A0AAV6GVE9"/>
<sequence length="86" mass="10034">MLRYLVRRSCVNLCLNIYIYILFNHLGGCSLFFQISILKSSVNLNWKTTCRVRLRAGSLGRRQTIPIPGGYEELARRLMRLVSIWT</sequence>
<accession>A0AAV6GVE9</accession>
<evidence type="ECO:0000256" key="1">
    <source>
        <dbReference type="SAM" id="Phobius"/>
    </source>
</evidence>
<keyword evidence="1" id="KW-0472">Membrane</keyword>
<reference evidence="2" key="1">
    <citation type="submission" date="2020-10" db="EMBL/GenBank/DDBJ databases">
        <title>Chromosome-scale genome assembly of the Allis shad, Alosa alosa.</title>
        <authorList>
            <person name="Margot Z."/>
            <person name="Christophe K."/>
            <person name="Cabau C."/>
            <person name="Louis A."/>
            <person name="Berthelot C."/>
            <person name="Parey E."/>
            <person name="Roest Crollius H."/>
            <person name="Montfort J."/>
            <person name="Robinson-Rechavi M."/>
            <person name="Bucao C."/>
            <person name="Bouchez O."/>
            <person name="Gislard M."/>
            <person name="Lluch J."/>
            <person name="Milhes M."/>
            <person name="Lampietro C."/>
            <person name="Lopez Roques C."/>
            <person name="Donnadieu C."/>
            <person name="Braasch I."/>
            <person name="Desvignes T."/>
            <person name="Postlethwait J."/>
            <person name="Bobe J."/>
            <person name="Guiguen Y."/>
        </authorList>
    </citation>
    <scope>NUCLEOTIDE SEQUENCE</scope>
    <source>
        <strain evidence="2">M-15738</strain>
        <tissue evidence="2">Blood</tissue>
    </source>
</reference>
<dbReference type="EMBL" id="JADWDJ010000007">
    <property type="protein sequence ID" value="KAG5277700.1"/>
    <property type="molecule type" value="Genomic_DNA"/>
</dbReference>
<protein>
    <submittedName>
        <fullName evidence="2">Uncharacterized protein</fullName>
    </submittedName>
</protein>
<evidence type="ECO:0000313" key="3">
    <source>
        <dbReference type="Proteomes" id="UP000823561"/>
    </source>
</evidence>
<proteinExistence type="predicted"/>
<keyword evidence="1" id="KW-0812">Transmembrane</keyword>
<name>A0AAV6GVE9_9TELE</name>
<keyword evidence="1" id="KW-1133">Transmembrane helix</keyword>